<dbReference type="PANTHER" id="PTHR32285">
    <property type="entry name" value="PROTEIN TRICHOME BIREFRINGENCE-LIKE 9-RELATED"/>
    <property type="match status" value="1"/>
</dbReference>
<dbReference type="EMBL" id="CAJNNV010004843">
    <property type="protein sequence ID" value="CAE8591308.1"/>
    <property type="molecule type" value="Genomic_DNA"/>
</dbReference>
<evidence type="ECO:0000259" key="3">
    <source>
        <dbReference type="Pfam" id="PF13839"/>
    </source>
</evidence>
<dbReference type="InterPro" id="IPR029962">
    <property type="entry name" value="TBL"/>
</dbReference>
<evidence type="ECO:0000256" key="2">
    <source>
        <dbReference type="SAM" id="MobiDB-lite"/>
    </source>
</evidence>
<reference evidence="4" key="1">
    <citation type="submission" date="2021-02" db="EMBL/GenBank/DDBJ databases">
        <authorList>
            <person name="Dougan E. K."/>
            <person name="Rhodes N."/>
            <person name="Thang M."/>
            <person name="Chan C."/>
        </authorList>
    </citation>
    <scope>NUCLEOTIDE SEQUENCE</scope>
</reference>
<evidence type="ECO:0000313" key="5">
    <source>
        <dbReference type="Proteomes" id="UP000654075"/>
    </source>
</evidence>
<dbReference type="Proteomes" id="UP000654075">
    <property type="component" value="Unassembled WGS sequence"/>
</dbReference>
<keyword evidence="5" id="KW-1185">Reference proteome</keyword>
<dbReference type="PANTHER" id="PTHR32285:SF48">
    <property type="entry name" value="PROTEIN TRICHOME BIREFRINGENCE-LIKE 19"/>
    <property type="match status" value="1"/>
</dbReference>
<name>A0A813DQ11_POLGL</name>
<sequence length="493" mass="54650">MANELVQVVGAPKEEQGEDGENQNLVSCYNSNNNHDHDGESQNLIGKACSLREFMPEKGGPAVGAAQYELTSRIRCLVVTVAVFSAALGTLMSHGLNTNNKPMGQLPAQLNADQKTFASPHPDNGMFLSKVRTRDAAPSTSTASTTRVAPSLSKASMTTANDSCGNQEYSFGSWVRLADVARNTTPLTYKLQEQAGDADREFRATARQPYRENVMWEWVPKLKQCPLSRMTRATFCREMSRLQLSSLIMVGDSISLMAFQSLWRLLDLPGEPLEPGTPDNLRHARGSVPCPGTPNNPGTQEVRLLYVRNDHLTEMKVTRGPLCQDICFDWASSWKAETGSTLLLVNMGAHQNTTAWFATDFDKFQRFILEAAVSPKMGGRKDRIIWRTTVPGHGTCWLASGPSPDETQVRVSKMDYGWHLFSEYNAIVAKAFAQRAVRDKFVSVSVVNTYPMTLVRPDGHRGHDCLHYYLPGIPDWWNHLLASELSRLPGVDA</sequence>
<comment type="caution">
    <text evidence="4">The sequence shown here is derived from an EMBL/GenBank/DDBJ whole genome shotgun (WGS) entry which is preliminary data.</text>
</comment>
<dbReference type="AlphaFoldDB" id="A0A813DQ11"/>
<comment type="similarity">
    <text evidence="1">Belongs to the PC-esterase family. TBL subfamily.</text>
</comment>
<dbReference type="OrthoDB" id="630188at2759"/>
<accession>A0A813DQ11</accession>
<dbReference type="Pfam" id="PF13839">
    <property type="entry name" value="PC-Esterase"/>
    <property type="match status" value="1"/>
</dbReference>
<protein>
    <recommendedName>
        <fullName evidence="3">Trichome birefringence-like C-terminal domain-containing protein</fullName>
    </recommendedName>
</protein>
<evidence type="ECO:0000313" key="4">
    <source>
        <dbReference type="EMBL" id="CAE8591308.1"/>
    </source>
</evidence>
<feature type="domain" description="Trichome birefringence-like C-terminal" evidence="3">
    <location>
        <begin position="361"/>
        <end position="482"/>
    </location>
</feature>
<dbReference type="GO" id="GO:0016413">
    <property type="term" value="F:O-acetyltransferase activity"/>
    <property type="evidence" value="ECO:0007669"/>
    <property type="project" value="InterPro"/>
</dbReference>
<dbReference type="InterPro" id="IPR026057">
    <property type="entry name" value="TBL_C"/>
</dbReference>
<organism evidence="4 5">
    <name type="scientific">Polarella glacialis</name>
    <name type="common">Dinoflagellate</name>
    <dbReference type="NCBI Taxonomy" id="89957"/>
    <lineage>
        <taxon>Eukaryota</taxon>
        <taxon>Sar</taxon>
        <taxon>Alveolata</taxon>
        <taxon>Dinophyceae</taxon>
        <taxon>Suessiales</taxon>
        <taxon>Suessiaceae</taxon>
        <taxon>Polarella</taxon>
    </lineage>
</organism>
<feature type="region of interest" description="Disordered" evidence="2">
    <location>
        <begin position="1"/>
        <end position="23"/>
    </location>
</feature>
<gene>
    <name evidence="4" type="ORF">PGLA1383_LOCUS9986</name>
</gene>
<evidence type="ECO:0000256" key="1">
    <source>
        <dbReference type="ARBA" id="ARBA00007727"/>
    </source>
</evidence>
<proteinExistence type="inferred from homology"/>